<organism evidence="1 2">
    <name type="scientific">Lentinula aff. lateritia</name>
    <dbReference type="NCBI Taxonomy" id="2804960"/>
    <lineage>
        <taxon>Eukaryota</taxon>
        <taxon>Fungi</taxon>
        <taxon>Dikarya</taxon>
        <taxon>Basidiomycota</taxon>
        <taxon>Agaricomycotina</taxon>
        <taxon>Agaricomycetes</taxon>
        <taxon>Agaricomycetidae</taxon>
        <taxon>Agaricales</taxon>
        <taxon>Marasmiineae</taxon>
        <taxon>Omphalotaceae</taxon>
        <taxon>Lentinula</taxon>
    </lineage>
</organism>
<evidence type="ECO:0000313" key="2">
    <source>
        <dbReference type="Proteomes" id="UP001163835"/>
    </source>
</evidence>
<protein>
    <submittedName>
        <fullName evidence="1">Uncharacterized protein</fullName>
    </submittedName>
</protein>
<keyword evidence="2" id="KW-1185">Reference proteome</keyword>
<proteinExistence type="predicted"/>
<comment type="caution">
    <text evidence="1">The sequence shown here is derived from an EMBL/GenBank/DDBJ whole genome shotgun (WGS) entry which is preliminary data.</text>
</comment>
<accession>A0ACC1U5U3</accession>
<reference evidence="1" key="1">
    <citation type="submission" date="2022-09" db="EMBL/GenBank/DDBJ databases">
        <title>A Global Phylogenomic Analysis of the Shiitake Genus Lentinula.</title>
        <authorList>
            <consortium name="DOE Joint Genome Institute"/>
            <person name="Sierra-Patev S."/>
            <person name="Min B."/>
            <person name="Naranjo-Ortiz M."/>
            <person name="Looney B."/>
            <person name="Konkel Z."/>
            <person name="Slot J.C."/>
            <person name="Sakamoto Y."/>
            <person name="Steenwyk J.L."/>
            <person name="Rokas A."/>
            <person name="Carro J."/>
            <person name="Camarero S."/>
            <person name="Ferreira P."/>
            <person name="Molpeceres G."/>
            <person name="Ruiz-Duenas F.J."/>
            <person name="Serrano A."/>
            <person name="Henrissat B."/>
            <person name="Drula E."/>
            <person name="Hughes K.W."/>
            <person name="Mata J.L."/>
            <person name="Ishikawa N.K."/>
            <person name="Vargas-Isla R."/>
            <person name="Ushijima S."/>
            <person name="Smith C.A."/>
            <person name="Ahrendt S."/>
            <person name="Andreopoulos W."/>
            <person name="He G."/>
            <person name="Labutti K."/>
            <person name="Lipzen A."/>
            <person name="Ng V."/>
            <person name="Riley R."/>
            <person name="Sandor L."/>
            <person name="Barry K."/>
            <person name="Martinez A.T."/>
            <person name="Xiao Y."/>
            <person name="Gibbons J.G."/>
            <person name="Terashima K."/>
            <person name="Grigoriev I.V."/>
            <person name="Hibbett D.S."/>
        </authorList>
    </citation>
    <scope>NUCLEOTIDE SEQUENCE</scope>
    <source>
        <strain evidence="1">TMI1499</strain>
    </source>
</reference>
<dbReference type="EMBL" id="MU795027">
    <property type="protein sequence ID" value="KAJ3812314.1"/>
    <property type="molecule type" value="Genomic_DNA"/>
</dbReference>
<gene>
    <name evidence="1" type="ORF">F5876DRAFT_74964</name>
</gene>
<dbReference type="Proteomes" id="UP001163835">
    <property type="component" value="Unassembled WGS sequence"/>
</dbReference>
<sequence>MLWILFWALLGGAKGQINAPNCNSSLDYQWSFNSLDQNPCVVASFLGQACNTQYSIPPINTTENYGGPSTGQQDNPCQCSSVMYILLSACGACQGGTFIAFPENIPSGTRVPRWAYQNVTAEDNFNPTEAQAVGDAPESTGSSPPTGTSTTGTSTPTLTPTVSSQGKKTNAGAIAGGVVGGVIVVLLALVALLYLRRMQRRRNKKGAARAEIDVDDKPRPYPSGPVSMSSSAETGTGFHASIPTMSMPSAAMRLYDPSDPSTFPTSILSTSPSPHANHSPQSSETGVTGYFSSAYHSIMSNRQPGLPEL</sequence>
<name>A0ACC1U5U3_9AGAR</name>
<evidence type="ECO:0000313" key="1">
    <source>
        <dbReference type="EMBL" id="KAJ3812314.1"/>
    </source>
</evidence>